<dbReference type="Proteomes" id="UP000483018">
    <property type="component" value="Unassembled WGS sequence"/>
</dbReference>
<name>A0A7C8HGK1_9FIRM</name>
<dbReference type="EMBL" id="WSLF01000001">
    <property type="protein sequence ID" value="KAE9637335.1"/>
    <property type="molecule type" value="Genomic_DNA"/>
</dbReference>
<evidence type="ECO:0000313" key="2">
    <source>
        <dbReference type="EMBL" id="KAE9637335.1"/>
    </source>
</evidence>
<feature type="domain" description="DUF8091" evidence="1">
    <location>
        <begin position="24"/>
        <end position="175"/>
    </location>
</feature>
<protein>
    <recommendedName>
        <fullName evidence="1">DUF8091 domain-containing protein</fullName>
    </recommendedName>
</protein>
<gene>
    <name evidence="2" type="ORF">GND95_02575</name>
</gene>
<proteinExistence type="predicted"/>
<dbReference type="OrthoDB" id="9778820at2"/>
<reference evidence="2 3" key="1">
    <citation type="submission" date="2019-12" db="EMBL/GenBank/DDBJ databases">
        <title>Defluviitalea raffinosedens, isolated from a biogas fermenter, genome sequencing and characterization.</title>
        <authorList>
            <person name="Rettenmaier R."/>
            <person name="Schneider M."/>
            <person name="Neuhaus K."/>
            <person name="Liebl W."/>
            <person name="Zverlov V."/>
        </authorList>
    </citation>
    <scope>NUCLEOTIDE SEQUENCE [LARGE SCALE GENOMIC DNA]</scope>
    <source>
        <strain evidence="2 3">249c-K6</strain>
    </source>
</reference>
<evidence type="ECO:0000259" key="1">
    <source>
        <dbReference type="Pfam" id="PF26351"/>
    </source>
</evidence>
<comment type="caution">
    <text evidence="2">The sequence shown here is derived from an EMBL/GenBank/DDBJ whole genome shotgun (WGS) entry which is preliminary data.</text>
</comment>
<keyword evidence="3" id="KW-1185">Reference proteome</keyword>
<organism evidence="2 3">
    <name type="scientific">Defluviitalea raffinosedens</name>
    <dbReference type="NCBI Taxonomy" id="1450156"/>
    <lineage>
        <taxon>Bacteria</taxon>
        <taxon>Bacillati</taxon>
        <taxon>Bacillota</taxon>
        <taxon>Clostridia</taxon>
        <taxon>Lachnospirales</taxon>
        <taxon>Defluviitaleaceae</taxon>
        <taxon>Defluviitalea</taxon>
    </lineage>
</organism>
<accession>A0A7C8HGK1</accession>
<dbReference type="InterPro" id="IPR058404">
    <property type="entry name" value="DUF8091"/>
</dbReference>
<dbReference type="RefSeq" id="WP_158739245.1">
    <property type="nucleotide sequence ID" value="NZ_WSLF01000001.1"/>
</dbReference>
<dbReference type="AlphaFoldDB" id="A0A7C8HGK1"/>
<sequence>MMKKQWNNGIKEEHRGINIQNEGSLHNQIKQWYAQKEDRLEVKVGRYIVDIVRQNQLIEIQTKNFSSIRSKIKNLIIDYPVRLVYPICEEKWIVTLGRDGEVISRRKSPKKGKLLDCFNELIRCPEVMNEENFSLEILMIKAEEIRCFDGKGSWRRKGASIYDKILLDVSQSIVFESKDDFASFLPDHLPQPFTNKSLSKYLDISIPQARRMTYCLKKMKLIREVGKQGNTILYEINTSND</sequence>
<evidence type="ECO:0000313" key="3">
    <source>
        <dbReference type="Proteomes" id="UP000483018"/>
    </source>
</evidence>
<dbReference type="Pfam" id="PF26351">
    <property type="entry name" value="DUF8091"/>
    <property type="match status" value="1"/>
</dbReference>